<dbReference type="CDD" id="cd04280">
    <property type="entry name" value="ZnMc_astacin_like"/>
    <property type="match status" value="1"/>
</dbReference>
<feature type="binding site" evidence="10">
    <location>
        <position position="216"/>
    </location>
    <ligand>
        <name>Zn(2+)</name>
        <dbReference type="ChEBI" id="CHEBI:29105"/>
        <note>catalytic</note>
    </ligand>
</feature>
<keyword evidence="2 10" id="KW-0479">Metal-binding</keyword>
<evidence type="ECO:0000256" key="8">
    <source>
        <dbReference type="ARBA" id="ARBA00023157"/>
    </source>
</evidence>
<dbReference type="InterPro" id="IPR024079">
    <property type="entry name" value="MetalloPept_cat_dom_sf"/>
</dbReference>
<feature type="binding site" evidence="10">
    <location>
        <position position="226"/>
    </location>
    <ligand>
        <name>Zn(2+)</name>
        <dbReference type="ChEBI" id="CHEBI:29105"/>
        <note>catalytic</note>
    </ligand>
</feature>
<evidence type="ECO:0000256" key="9">
    <source>
        <dbReference type="ARBA" id="ARBA00023180"/>
    </source>
</evidence>
<evidence type="ECO:0000256" key="6">
    <source>
        <dbReference type="ARBA" id="ARBA00023049"/>
    </source>
</evidence>
<keyword evidence="4 10" id="KW-0378">Hydrolase</keyword>
<dbReference type="PROSITE" id="PS51864">
    <property type="entry name" value="ASTACIN"/>
    <property type="match status" value="1"/>
</dbReference>
<keyword evidence="7" id="KW-0865">Zymogen</keyword>
<feature type="domain" description="Peptidase M12A" evidence="12">
    <location>
        <begin position="125"/>
        <end position="319"/>
    </location>
</feature>
<sequence length="334" mass="39099">MKRKLIGLSQMFFVVCFTIFCIQFQTTYAKATGTKGEDGGHLIRDDRELFMEIADEWDSTWGSPYNYEKREEVQNDLKEEKRYVDVDNAEKRKRNIPKAGELFEGDIVMDETLRSIVLGEDTKRDAVKDKSYQWPGGYVPYVLDDELDDDVLASFHEAVQDFDSYTCVKFRPRKFEEDYLYIFPNESKCYSSVGRHGGKQMISLGMGCSKKGIIIHELMHSLGFVHEHSRSDRDKYVKILYDNIQEGLEHNFEKFSIRLVDHLGVSYDYDSVLHYRNSAFSKNGQDTIRSISNPRRRFGQREGFSKHDIEQINRLYNCKSELNDKSLMDDIMYD</sequence>
<dbReference type="InterPro" id="IPR006026">
    <property type="entry name" value="Peptidase_Metallo"/>
</dbReference>
<keyword evidence="3 11" id="KW-0732">Signal</keyword>
<comment type="caution">
    <text evidence="10">Lacks conserved residue(s) required for the propagation of feature annotation.</text>
</comment>
<evidence type="ECO:0000256" key="7">
    <source>
        <dbReference type="ARBA" id="ARBA00023145"/>
    </source>
</evidence>
<dbReference type="InterPro" id="IPR001506">
    <property type="entry name" value="Peptidase_M12A"/>
</dbReference>
<evidence type="ECO:0000256" key="2">
    <source>
        <dbReference type="ARBA" id="ARBA00022723"/>
    </source>
</evidence>
<comment type="cofactor">
    <cofactor evidence="10 11">
        <name>Zn(2+)</name>
        <dbReference type="ChEBI" id="CHEBI:29105"/>
    </cofactor>
    <text evidence="10 11">Binds 1 zinc ion per subunit.</text>
</comment>
<keyword evidence="6 10" id="KW-0482">Metalloprotease</keyword>
<feature type="signal peptide" evidence="11">
    <location>
        <begin position="1"/>
        <end position="29"/>
    </location>
</feature>
<protein>
    <recommendedName>
        <fullName evidence="11">Metalloendopeptidase</fullName>
        <ecNumber evidence="11">3.4.24.-</ecNumber>
    </recommendedName>
</protein>
<dbReference type="FunFam" id="3.40.390.10:FF:000015">
    <property type="entry name" value="Meprin A subunit"/>
    <property type="match status" value="1"/>
</dbReference>
<dbReference type="EC" id="3.4.24.-" evidence="11"/>
<dbReference type="Gene3D" id="3.40.390.10">
    <property type="entry name" value="Collagenase (Catalytic Domain)"/>
    <property type="match status" value="1"/>
</dbReference>
<dbReference type="SUPFAM" id="SSF55486">
    <property type="entry name" value="Metalloproteases ('zincins'), catalytic domain"/>
    <property type="match status" value="1"/>
</dbReference>
<evidence type="ECO:0000256" key="5">
    <source>
        <dbReference type="ARBA" id="ARBA00022833"/>
    </source>
</evidence>
<organism evidence="13">
    <name type="scientific">Pachycerianthus maua</name>
    <dbReference type="NCBI Taxonomy" id="2736681"/>
    <lineage>
        <taxon>Eukaryota</taxon>
        <taxon>Metazoa</taxon>
        <taxon>Cnidaria</taxon>
        <taxon>Anthozoa</taxon>
        <taxon>Ceriantharia</taxon>
        <taxon>Spirularia</taxon>
        <taxon>Cerianthidae</taxon>
        <taxon>Pachycerianthus</taxon>
    </lineage>
</organism>
<evidence type="ECO:0000256" key="1">
    <source>
        <dbReference type="ARBA" id="ARBA00022670"/>
    </source>
</evidence>
<dbReference type="GO" id="GO:0004222">
    <property type="term" value="F:metalloendopeptidase activity"/>
    <property type="evidence" value="ECO:0007669"/>
    <property type="project" value="UniProtKB-UniRule"/>
</dbReference>
<reference evidence="13" key="1">
    <citation type="journal article" date="2020" name="Mar. Drugs">
        <title>Transcriptomic Analysis of Four Cerianthid (Cnidaria, Ceriantharia) Venoms.</title>
        <authorList>
            <person name="Klompen A.M.L."/>
            <person name="Macrander J."/>
            <person name="Reitzel A.M."/>
            <person name="Stampar S.N."/>
        </authorList>
    </citation>
    <scope>NUCLEOTIDE SEQUENCE</scope>
</reference>
<dbReference type="InterPro" id="IPR034035">
    <property type="entry name" value="Astacin-like_dom"/>
</dbReference>
<dbReference type="Pfam" id="PF01400">
    <property type="entry name" value="Astacin"/>
    <property type="match status" value="1"/>
</dbReference>
<keyword evidence="1 10" id="KW-0645">Protease</keyword>
<dbReference type="GO" id="GO:0006508">
    <property type="term" value="P:proteolysis"/>
    <property type="evidence" value="ECO:0007669"/>
    <property type="project" value="UniProtKB-KW"/>
</dbReference>
<evidence type="ECO:0000256" key="3">
    <source>
        <dbReference type="ARBA" id="ARBA00022729"/>
    </source>
</evidence>
<evidence type="ECO:0000256" key="4">
    <source>
        <dbReference type="ARBA" id="ARBA00022801"/>
    </source>
</evidence>
<feature type="binding site" evidence="10">
    <location>
        <position position="220"/>
    </location>
    <ligand>
        <name>Zn(2+)</name>
        <dbReference type="ChEBI" id="CHEBI:29105"/>
        <note>catalytic</note>
    </ligand>
</feature>
<evidence type="ECO:0000259" key="12">
    <source>
        <dbReference type="PROSITE" id="PS51864"/>
    </source>
</evidence>
<proteinExistence type="evidence at transcript level"/>
<feature type="active site" evidence="10">
    <location>
        <position position="217"/>
    </location>
</feature>
<name>A0A7G7WYS7_9CNID</name>
<evidence type="ECO:0000313" key="13">
    <source>
        <dbReference type="EMBL" id="QNH72416.1"/>
    </source>
</evidence>
<dbReference type="PRINTS" id="PR00480">
    <property type="entry name" value="ASTACIN"/>
</dbReference>
<reference evidence="13" key="2">
    <citation type="submission" date="2020-07" db="EMBL/GenBank/DDBJ databases">
        <authorList>
            <person name="Klompen A.L."/>
            <person name="Macrander J."/>
            <person name="Reitzel A.M."/>
            <person name="Stampar S.N."/>
        </authorList>
    </citation>
    <scope>NUCLEOTIDE SEQUENCE</scope>
</reference>
<dbReference type="PANTHER" id="PTHR10127:SF780">
    <property type="entry name" value="METALLOENDOPEPTIDASE"/>
    <property type="match status" value="1"/>
</dbReference>
<dbReference type="GO" id="GO:0008270">
    <property type="term" value="F:zinc ion binding"/>
    <property type="evidence" value="ECO:0007669"/>
    <property type="project" value="UniProtKB-UniRule"/>
</dbReference>
<dbReference type="AlphaFoldDB" id="A0A7G7WYS7"/>
<accession>A0A7G7WYS7</accession>
<evidence type="ECO:0000256" key="10">
    <source>
        <dbReference type="PROSITE-ProRule" id="PRU01211"/>
    </source>
</evidence>
<keyword evidence="9" id="KW-0325">Glycoprotein</keyword>
<dbReference type="PANTHER" id="PTHR10127">
    <property type="entry name" value="DISCOIDIN, CUB, EGF, LAMININ , AND ZINC METALLOPROTEASE DOMAIN CONTAINING"/>
    <property type="match status" value="1"/>
</dbReference>
<dbReference type="SMART" id="SM00235">
    <property type="entry name" value="ZnMc"/>
    <property type="match status" value="1"/>
</dbReference>
<keyword evidence="8" id="KW-1015">Disulfide bond</keyword>
<evidence type="ECO:0000256" key="11">
    <source>
        <dbReference type="RuleBase" id="RU361183"/>
    </source>
</evidence>
<dbReference type="EMBL" id="MT747482">
    <property type="protein sequence ID" value="QNH72416.1"/>
    <property type="molecule type" value="mRNA"/>
</dbReference>
<keyword evidence="5 10" id="KW-0862">Zinc</keyword>
<feature type="chain" id="PRO_5029033113" description="Metalloendopeptidase" evidence="11">
    <location>
        <begin position="30"/>
        <end position="334"/>
    </location>
</feature>